<accession>A0A9W6MVD2</accession>
<name>A0A9W6MVD2_9HYPH</name>
<evidence type="ECO:0000256" key="1">
    <source>
        <dbReference type="SAM" id="Phobius"/>
    </source>
</evidence>
<keyword evidence="1" id="KW-1133">Transmembrane helix</keyword>
<reference evidence="2" key="2">
    <citation type="submission" date="2023-01" db="EMBL/GenBank/DDBJ databases">
        <authorList>
            <person name="Sun Q."/>
            <person name="Evtushenko L."/>
        </authorList>
    </citation>
    <scope>NUCLEOTIDE SEQUENCE</scope>
    <source>
        <strain evidence="2">VKM B-2347</strain>
    </source>
</reference>
<dbReference type="Proteomes" id="UP001143372">
    <property type="component" value="Unassembled WGS sequence"/>
</dbReference>
<protein>
    <submittedName>
        <fullName evidence="2">Uncharacterized protein</fullName>
    </submittedName>
</protein>
<dbReference type="AlphaFoldDB" id="A0A9W6MVD2"/>
<keyword evidence="1" id="KW-0472">Membrane</keyword>
<keyword evidence="1" id="KW-0812">Transmembrane</keyword>
<dbReference type="RefSeq" id="WP_271168092.1">
    <property type="nucleotide sequence ID" value="NZ_BSFI01000007.1"/>
</dbReference>
<dbReference type="EMBL" id="BSFI01000007">
    <property type="protein sequence ID" value="GLK67843.1"/>
    <property type="molecule type" value="Genomic_DNA"/>
</dbReference>
<gene>
    <name evidence="2" type="ORF">GCM10008179_14810</name>
</gene>
<evidence type="ECO:0000313" key="3">
    <source>
        <dbReference type="Proteomes" id="UP001143372"/>
    </source>
</evidence>
<evidence type="ECO:0000313" key="2">
    <source>
        <dbReference type="EMBL" id="GLK67843.1"/>
    </source>
</evidence>
<proteinExistence type="predicted"/>
<feature type="transmembrane region" description="Helical" evidence="1">
    <location>
        <begin position="9"/>
        <end position="32"/>
    </location>
</feature>
<organism evidence="2 3">
    <name type="scientific">Hansschlegelia plantiphila</name>
    <dbReference type="NCBI Taxonomy" id="374655"/>
    <lineage>
        <taxon>Bacteria</taxon>
        <taxon>Pseudomonadati</taxon>
        <taxon>Pseudomonadota</taxon>
        <taxon>Alphaproteobacteria</taxon>
        <taxon>Hyphomicrobiales</taxon>
        <taxon>Methylopilaceae</taxon>
        <taxon>Hansschlegelia</taxon>
    </lineage>
</organism>
<feature type="transmembrane region" description="Helical" evidence="1">
    <location>
        <begin position="38"/>
        <end position="56"/>
    </location>
</feature>
<feature type="transmembrane region" description="Helical" evidence="1">
    <location>
        <begin position="65"/>
        <end position="86"/>
    </location>
</feature>
<comment type="caution">
    <text evidence="2">The sequence shown here is derived from an EMBL/GenBank/DDBJ whole genome shotgun (WGS) entry which is preliminary data.</text>
</comment>
<keyword evidence="3" id="KW-1185">Reference proteome</keyword>
<reference evidence="2" key="1">
    <citation type="journal article" date="2014" name="Int. J. Syst. Evol. Microbiol.">
        <title>Complete genome sequence of Corynebacterium casei LMG S-19264T (=DSM 44701T), isolated from a smear-ripened cheese.</title>
        <authorList>
            <consortium name="US DOE Joint Genome Institute (JGI-PGF)"/>
            <person name="Walter F."/>
            <person name="Albersmeier A."/>
            <person name="Kalinowski J."/>
            <person name="Ruckert C."/>
        </authorList>
    </citation>
    <scope>NUCLEOTIDE SEQUENCE</scope>
    <source>
        <strain evidence="2">VKM B-2347</strain>
    </source>
</reference>
<sequence length="89" mass="9160">MSNRRISEILVAVVLAAIATFVVADLAGGFGTFPDGRWASAIAMLCLAVWIGPGVFRRYRGNGGAALKAIAVWLAIACAVALAYSYGAG</sequence>